<dbReference type="HAMAP" id="MF_01161">
    <property type="entry name" value="tRNA_Ile_lys_synt"/>
    <property type="match status" value="1"/>
</dbReference>
<dbReference type="Gene3D" id="1.20.59.20">
    <property type="match status" value="1"/>
</dbReference>
<dbReference type="InterPro" id="IPR015262">
    <property type="entry name" value="tRNA_Ile_lys_synt_subst-bd"/>
</dbReference>
<dbReference type="NCBIfam" id="TIGR02433">
    <property type="entry name" value="lysidine_TilS_C"/>
    <property type="match status" value="1"/>
</dbReference>
<keyword evidence="6" id="KW-0067">ATP-binding</keyword>
<accession>A0ABM7PN77</accession>
<name>A0ABM7PN77_9BACT</name>
<dbReference type="Gene3D" id="3.40.50.620">
    <property type="entry name" value="HUPs"/>
    <property type="match status" value="1"/>
</dbReference>
<dbReference type="EMBL" id="AP024488">
    <property type="protein sequence ID" value="BCS98982.1"/>
    <property type="molecule type" value="Genomic_DNA"/>
</dbReference>
<evidence type="ECO:0000313" key="11">
    <source>
        <dbReference type="Proteomes" id="UP001320148"/>
    </source>
</evidence>
<comment type="caution">
    <text evidence="8">Lacks conserved residue(s) required for the propagation of feature annotation.</text>
</comment>
<sequence length="449" mass="49157">MALLHILHRLAADLALSLSVAHLNHGIRGEAADRDQDFAYRAATTLTLPFYTRTVDVPSQAQQTGTGLEEAARQARHAFLHEIALSCGAGSIAVGHHKGDMAEQLLLNLLRGSGLKGLGAMDPVTRQGVIRPLLDCSRKELTTWLEAEGIDHVTDATNSDTAYTRNRVRHVLIPMLEASFNPSAVDTLARTAALMREEEAWVSDMATKHYCDCLVSEHPNHLILSTEDLSHLHPAARRRVLRRAAETLCGSTRTLTTAHIQNLTDLMDQGGSGRSVDLSRGLRGILTKEGLHLTVEDQNLRDKRPDLLAETPPFSYHLERPTPGVPCSQVIAETGDHLTFQWRQAPENPVDSRNATRVFLSPEAASFPLTIRNTRPGDRFRPEGGSGGRKLGRFLSDCNIEGPKRSQIPLVVSKEKILWVAGHRLDTSAAPPSPGGLALEIVLQRNKKG</sequence>
<dbReference type="InterPro" id="IPR012094">
    <property type="entry name" value="tRNA_Ile_lys_synt"/>
</dbReference>
<dbReference type="InterPro" id="IPR011063">
    <property type="entry name" value="TilS/TtcA_N"/>
</dbReference>
<evidence type="ECO:0000256" key="8">
    <source>
        <dbReference type="HAMAP-Rule" id="MF_01161"/>
    </source>
</evidence>
<keyword evidence="4 8" id="KW-0819">tRNA processing</keyword>
<dbReference type="SUPFAM" id="SSF56037">
    <property type="entry name" value="PheT/TilS domain"/>
    <property type="match status" value="1"/>
</dbReference>
<feature type="domain" description="Lysidine-tRNA(Ile) synthetase C-terminal" evidence="9">
    <location>
        <begin position="369"/>
        <end position="441"/>
    </location>
</feature>
<keyword evidence="5" id="KW-0547">Nucleotide-binding</keyword>
<gene>
    <name evidence="8 10" type="primary">tilS</name>
    <name evidence="10" type="ORF">DSLASN_46140</name>
</gene>
<comment type="similarity">
    <text evidence="8">Belongs to the tRNA(Ile)-lysidine synthase family.</text>
</comment>
<keyword evidence="2 8" id="KW-0963">Cytoplasm</keyword>
<comment type="subcellular location">
    <subcellularLocation>
        <location evidence="1 8">Cytoplasm</location>
    </subcellularLocation>
</comment>
<reference evidence="10 11" key="1">
    <citation type="submission" date="2021-02" db="EMBL/GenBank/DDBJ databases">
        <title>Complete genome of Desulfoluna sp. strain ASN36.</title>
        <authorList>
            <person name="Takahashi A."/>
            <person name="Kojima H."/>
            <person name="Fukui M."/>
        </authorList>
    </citation>
    <scope>NUCLEOTIDE SEQUENCE [LARGE SCALE GENOMIC DNA]</scope>
    <source>
        <strain evidence="10 11">ASN36</strain>
    </source>
</reference>
<evidence type="ECO:0000256" key="1">
    <source>
        <dbReference type="ARBA" id="ARBA00004496"/>
    </source>
</evidence>
<dbReference type="CDD" id="cd01992">
    <property type="entry name" value="TilS_N"/>
    <property type="match status" value="1"/>
</dbReference>
<evidence type="ECO:0000256" key="7">
    <source>
        <dbReference type="ARBA" id="ARBA00048539"/>
    </source>
</evidence>
<dbReference type="Pfam" id="PF01171">
    <property type="entry name" value="ATP_bind_3"/>
    <property type="match status" value="1"/>
</dbReference>
<dbReference type="Pfam" id="PF11734">
    <property type="entry name" value="TilS_C"/>
    <property type="match status" value="1"/>
</dbReference>
<comment type="function">
    <text evidence="8">Ligates lysine onto the cytidine present at position 34 of the AUA codon-specific tRNA(Ile) that contains the anticodon CAU, in an ATP-dependent manner. Cytidine is converted to lysidine, thus changing the amino acid specificity of the tRNA from methionine to isoleucine.</text>
</comment>
<dbReference type="InterPro" id="IPR012795">
    <property type="entry name" value="tRNA_Ile_lys_synt_N"/>
</dbReference>
<evidence type="ECO:0000256" key="4">
    <source>
        <dbReference type="ARBA" id="ARBA00022694"/>
    </source>
</evidence>
<dbReference type="EC" id="6.3.4.19" evidence="8"/>
<evidence type="ECO:0000256" key="6">
    <source>
        <dbReference type="ARBA" id="ARBA00022840"/>
    </source>
</evidence>
<dbReference type="Proteomes" id="UP001320148">
    <property type="component" value="Chromosome"/>
</dbReference>
<dbReference type="InterPro" id="IPR014729">
    <property type="entry name" value="Rossmann-like_a/b/a_fold"/>
</dbReference>
<dbReference type="PANTHER" id="PTHR43033">
    <property type="entry name" value="TRNA(ILE)-LYSIDINE SYNTHASE-RELATED"/>
    <property type="match status" value="1"/>
</dbReference>
<protein>
    <recommendedName>
        <fullName evidence="8">tRNA(Ile)-lysidine synthase</fullName>
        <ecNumber evidence="8">6.3.4.19</ecNumber>
    </recommendedName>
    <alternativeName>
        <fullName evidence="8">tRNA(Ile)-2-lysyl-cytidine synthase</fullName>
    </alternativeName>
    <alternativeName>
        <fullName evidence="8">tRNA(Ile)-lysidine synthetase</fullName>
    </alternativeName>
</protein>
<comment type="catalytic activity">
    <reaction evidence="7 8">
        <text>cytidine(34) in tRNA(Ile2) + L-lysine + ATP = lysidine(34) in tRNA(Ile2) + AMP + diphosphate + H(+)</text>
        <dbReference type="Rhea" id="RHEA:43744"/>
        <dbReference type="Rhea" id="RHEA-COMP:10625"/>
        <dbReference type="Rhea" id="RHEA-COMP:10670"/>
        <dbReference type="ChEBI" id="CHEBI:15378"/>
        <dbReference type="ChEBI" id="CHEBI:30616"/>
        <dbReference type="ChEBI" id="CHEBI:32551"/>
        <dbReference type="ChEBI" id="CHEBI:33019"/>
        <dbReference type="ChEBI" id="CHEBI:82748"/>
        <dbReference type="ChEBI" id="CHEBI:83665"/>
        <dbReference type="ChEBI" id="CHEBI:456215"/>
        <dbReference type="EC" id="6.3.4.19"/>
    </reaction>
</comment>
<keyword evidence="11" id="KW-1185">Reference proteome</keyword>
<dbReference type="Pfam" id="PF09179">
    <property type="entry name" value="TilS"/>
    <property type="match status" value="1"/>
</dbReference>
<organism evidence="10 11">
    <name type="scientific">Desulfoluna limicola</name>
    <dbReference type="NCBI Taxonomy" id="2810562"/>
    <lineage>
        <taxon>Bacteria</taxon>
        <taxon>Pseudomonadati</taxon>
        <taxon>Thermodesulfobacteriota</taxon>
        <taxon>Desulfobacteria</taxon>
        <taxon>Desulfobacterales</taxon>
        <taxon>Desulfolunaceae</taxon>
        <taxon>Desulfoluna</taxon>
    </lineage>
</organism>
<dbReference type="PANTHER" id="PTHR43033:SF1">
    <property type="entry name" value="TRNA(ILE)-LYSIDINE SYNTHASE-RELATED"/>
    <property type="match status" value="1"/>
</dbReference>
<evidence type="ECO:0000313" key="10">
    <source>
        <dbReference type="EMBL" id="BCS98982.1"/>
    </source>
</evidence>
<evidence type="ECO:0000259" key="9">
    <source>
        <dbReference type="SMART" id="SM00977"/>
    </source>
</evidence>
<dbReference type="SUPFAM" id="SSF52402">
    <property type="entry name" value="Adenine nucleotide alpha hydrolases-like"/>
    <property type="match status" value="1"/>
</dbReference>
<dbReference type="SMART" id="SM00977">
    <property type="entry name" value="TilS_C"/>
    <property type="match status" value="1"/>
</dbReference>
<dbReference type="NCBIfam" id="TIGR02432">
    <property type="entry name" value="lysidine_TilS_N"/>
    <property type="match status" value="1"/>
</dbReference>
<evidence type="ECO:0000256" key="2">
    <source>
        <dbReference type="ARBA" id="ARBA00022490"/>
    </source>
</evidence>
<dbReference type="SUPFAM" id="SSF82829">
    <property type="entry name" value="MesJ substrate recognition domain-like"/>
    <property type="match status" value="1"/>
</dbReference>
<dbReference type="InterPro" id="IPR012796">
    <property type="entry name" value="Lysidine-tRNA-synth_C"/>
</dbReference>
<keyword evidence="3 8" id="KW-0436">Ligase</keyword>
<evidence type="ECO:0000256" key="5">
    <source>
        <dbReference type="ARBA" id="ARBA00022741"/>
    </source>
</evidence>
<evidence type="ECO:0000256" key="3">
    <source>
        <dbReference type="ARBA" id="ARBA00022598"/>
    </source>
</evidence>
<proteinExistence type="inferred from homology"/>